<protein>
    <submittedName>
        <fullName evidence="4">DUF4604 domain-containing protein</fullName>
    </submittedName>
</protein>
<feature type="region of interest" description="Disordered" evidence="1">
    <location>
        <begin position="44"/>
        <end position="63"/>
    </location>
</feature>
<dbReference type="STRING" id="6290.A0A0N4W3P0"/>
<evidence type="ECO:0000313" key="3">
    <source>
        <dbReference type="Proteomes" id="UP000268014"/>
    </source>
</evidence>
<proteinExistence type="predicted"/>
<accession>A0A0N4W3P0</accession>
<organism evidence="4">
    <name type="scientific">Haemonchus placei</name>
    <name type="common">Barber's pole worm</name>
    <dbReference type="NCBI Taxonomy" id="6290"/>
    <lineage>
        <taxon>Eukaryota</taxon>
        <taxon>Metazoa</taxon>
        <taxon>Ecdysozoa</taxon>
        <taxon>Nematoda</taxon>
        <taxon>Chromadorea</taxon>
        <taxon>Rhabditida</taxon>
        <taxon>Rhabditina</taxon>
        <taxon>Rhabditomorpha</taxon>
        <taxon>Strongyloidea</taxon>
        <taxon>Trichostrongylidae</taxon>
        <taxon>Haemonchus</taxon>
    </lineage>
</organism>
<gene>
    <name evidence="2" type="ORF">HPLM_LOCUS4438</name>
</gene>
<feature type="region of interest" description="Disordered" evidence="1">
    <location>
        <begin position="84"/>
        <end position="107"/>
    </location>
</feature>
<evidence type="ECO:0000313" key="2">
    <source>
        <dbReference type="EMBL" id="VDO23238.1"/>
    </source>
</evidence>
<keyword evidence="3" id="KW-1185">Reference proteome</keyword>
<reference evidence="4" key="1">
    <citation type="submission" date="2017-02" db="UniProtKB">
        <authorList>
            <consortium name="WormBaseParasite"/>
        </authorList>
    </citation>
    <scope>IDENTIFICATION</scope>
</reference>
<sequence>MKRMAHPSKNLEDVGFFTPDGEVQLEFEDPVDNRTMKVEAVEDEDNIDTETTSMPSVGDAAVKSDETIKKEKKPTYYELLQQRMRQREAQAAGGEEDQVQDKKPRLE</sequence>
<dbReference type="AlphaFoldDB" id="A0A0N4W3P0"/>
<evidence type="ECO:0000313" key="4">
    <source>
        <dbReference type="WBParaSite" id="HPLM_0000444601-mRNA-1"/>
    </source>
</evidence>
<evidence type="ECO:0000256" key="1">
    <source>
        <dbReference type="SAM" id="MobiDB-lite"/>
    </source>
</evidence>
<dbReference type="WBParaSite" id="HPLM_0000444601-mRNA-1">
    <property type="protein sequence ID" value="HPLM_0000444601-mRNA-1"/>
    <property type="gene ID" value="HPLM_0000444601"/>
</dbReference>
<dbReference type="EMBL" id="UZAF01016210">
    <property type="protein sequence ID" value="VDO23238.1"/>
    <property type="molecule type" value="Genomic_DNA"/>
</dbReference>
<dbReference type="Proteomes" id="UP000268014">
    <property type="component" value="Unassembled WGS sequence"/>
</dbReference>
<reference evidence="2 3" key="2">
    <citation type="submission" date="2018-11" db="EMBL/GenBank/DDBJ databases">
        <authorList>
            <consortium name="Pathogen Informatics"/>
        </authorList>
    </citation>
    <scope>NUCLEOTIDE SEQUENCE [LARGE SCALE GENOMIC DNA]</scope>
    <source>
        <strain evidence="2 3">MHpl1</strain>
    </source>
</reference>
<name>A0A0N4W3P0_HAEPC</name>
<dbReference type="OrthoDB" id="5872771at2759"/>